<accession>A0A518CZ10</accession>
<evidence type="ECO:0008006" key="3">
    <source>
        <dbReference type="Google" id="ProtNLM"/>
    </source>
</evidence>
<organism evidence="1 2">
    <name type="scientific">Rohdeia mirabilis</name>
    <dbReference type="NCBI Taxonomy" id="2528008"/>
    <lineage>
        <taxon>Bacteria</taxon>
        <taxon>Pseudomonadati</taxon>
        <taxon>Planctomycetota</taxon>
        <taxon>Planctomycetia</taxon>
        <taxon>Planctomycetia incertae sedis</taxon>
        <taxon>Rohdeia</taxon>
    </lineage>
</organism>
<reference evidence="1 2" key="1">
    <citation type="submission" date="2019-02" db="EMBL/GenBank/DDBJ databases">
        <title>Deep-cultivation of Planctomycetes and their phenomic and genomic characterization uncovers novel biology.</title>
        <authorList>
            <person name="Wiegand S."/>
            <person name="Jogler M."/>
            <person name="Boedeker C."/>
            <person name="Pinto D."/>
            <person name="Vollmers J."/>
            <person name="Rivas-Marin E."/>
            <person name="Kohn T."/>
            <person name="Peeters S.H."/>
            <person name="Heuer A."/>
            <person name="Rast P."/>
            <person name="Oberbeckmann S."/>
            <person name="Bunk B."/>
            <person name="Jeske O."/>
            <person name="Meyerdierks A."/>
            <person name="Storesund J.E."/>
            <person name="Kallscheuer N."/>
            <person name="Luecker S."/>
            <person name="Lage O.M."/>
            <person name="Pohl T."/>
            <person name="Merkel B.J."/>
            <person name="Hornburger P."/>
            <person name="Mueller R.-W."/>
            <person name="Bruemmer F."/>
            <person name="Labrenz M."/>
            <person name="Spormann A.M."/>
            <person name="Op den Camp H."/>
            <person name="Overmann J."/>
            <person name="Amann R."/>
            <person name="Jetten M.S.M."/>
            <person name="Mascher T."/>
            <person name="Medema M.H."/>
            <person name="Devos D.P."/>
            <person name="Kaster A.-K."/>
            <person name="Ovreas L."/>
            <person name="Rohde M."/>
            <person name="Galperin M.Y."/>
            <person name="Jogler C."/>
        </authorList>
    </citation>
    <scope>NUCLEOTIDE SEQUENCE [LARGE SCALE GENOMIC DNA]</scope>
    <source>
        <strain evidence="1 2">Pla163</strain>
    </source>
</reference>
<dbReference type="Proteomes" id="UP000319342">
    <property type="component" value="Chromosome"/>
</dbReference>
<dbReference type="EMBL" id="CP036290">
    <property type="protein sequence ID" value="QDU84468.1"/>
    <property type="molecule type" value="Genomic_DNA"/>
</dbReference>
<dbReference type="AlphaFoldDB" id="A0A518CZ10"/>
<sequence>MNQSVSTAPAPDRSSATGVTRFERYMQIHGSIDGWFSRESAAIWDSLLEFQAADGVRGNMLEIGVWEGKSAALTAMHARPGETVHLADLDLKIEPIQRALGAARPEPGVEFTTIAGDSRDLNVSPLVAEEFGRHRFIHIDGEHTARAVTNDLALANQLLAPQGVVVVDDFFSWLYPQITEAVLRYVRQFPDDFALFLCGYNKAYLARPHYVHRYLEACATRLPAQLEARGVVSTIAKTTYPAELNTFGIGPRFQEMPLRGPDWDPKTIRV</sequence>
<protein>
    <recommendedName>
        <fullName evidence="3">Cephalosporin hydroxylase</fullName>
    </recommendedName>
</protein>
<dbReference type="SUPFAM" id="SSF53335">
    <property type="entry name" value="S-adenosyl-L-methionine-dependent methyltransferases"/>
    <property type="match status" value="1"/>
</dbReference>
<dbReference type="RefSeq" id="WP_145186066.1">
    <property type="nucleotide sequence ID" value="NZ_CP036290.1"/>
</dbReference>
<proteinExistence type="predicted"/>
<dbReference type="Gene3D" id="3.40.50.150">
    <property type="entry name" value="Vaccinia Virus protein VP39"/>
    <property type="match status" value="1"/>
</dbReference>
<dbReference type="OrthoDB" id="241526at2"/>
<evidence type="ECO:0000313" key="1">
    <source>
        <dbReference type="EMBL" id="QDU84468.1"/>
    </source>
</evidence>
<evidence type="ECO:0000313" key="2">
    <source>
        <dbReference type="Proteomes" id="UP000319342"/>
    </source>
</evidence>
<dbReference type="Pfam" id="PF13578">
    <property type="entry name" value="Methyltransf_24"/>
    <property type="match status" value="1"/>
</dbReference>
<name>A0A518CZ10_9BACT</name>
<gene>
    <name evidence="1" type="ORF">Pla163_15780</name>
</gene>
<keyword evidence="2" id="KW-1185">Reference proteome</keyword>
<dbReference type="InterPro" id="IPR029063">
    <property type="entry name" value="SAM-dependent_MTases_sf"/>
</dbReference>